<organism evidence="1 2">
    <name type="scientific">Diversispora epigaea</name>
    <dbReference type="NCBI Taxonomy" id="1348612"/>
    <lineage>
        <taxon>Eukaryota</taxon>
        <taxon>Fungi</taxon>
        <taxon>Fungi incertae sedis</taxon>
        <taxon>Mucoromycota</taxon>
        <taxon>Glomeromycotina</taxon>
        <taxon>Glomeromycetes</taxon>
        <taxon>Diversisporales</taxon>
        <taxon>Diversisporaceae</taxon>
        <taxon>Diversispora</taxon>
    </lineage>
</organism>
<keyword evidence="2" id="KW-1185">Reference proteome</keyword>
<accession>A0A397HSD9</accession>
<name>A0A397HSD9_9GLOM</name>
<dbReference type="InterPro" id="IPR036915">
    <property type="entry name" value="Cyclin-like_sf"/>
</dbReference>
<dbReference type="PANTHER" id="PTHR15615">
    <property type="match status" value="1"/>
</dbReference>
<gene>
    <name evidence="1" type="ORF">Glove_309g126</name>
</gene>
<dbReference type="AlphaFoldDB" id="A0A397HSD9"/>
<dbReference type="CDD" id="cd20557">
    <property type="entry name" value="CYCLIN_ScPCL1-like"/>
    <property type="match status" value="1"/>
</dbReference>
<dbReference type="Gene3D" id="1.10.472.10">
    <property type="entry name" value="Cyclin-like"/>
    <property type="match status" value="1"/>
</dbReference>
<dbReference type="Pfam" id="PF08613">
    <property type="entry name" value="Cyclin"/>
    <property type="match status" value="1"/>
</dbReference>
<dbReference type="GO" id="GO:0019901">
    <property type="term" value="F:protein kinase binding"/>
    <property type="evidence" value="ECO:0007669"/>
    <property type="project" value="InterPro"/>
</dbReference>
<proteinExistence type="predicted"/>
<evidence type="ECO:0000313" key="1">
    <source>
        <dbReference type="EMBL" id="RHZ66119.1"/>
    </source>
</evidence>
<dbReference type="InterPro" id="IPR013922">
    <property type="entry name" value="Cyclin_PHO80-like"/>
</dbReference>
<evidence type="ECO:0008006" key="3">
    <source>
        <dbReference type="Google" id="ProtNLM"/>
    </source>
</evidence>
<protein>
    <recommendedName>
        <fullName evidence="3">Cyclin N-terminal domain-containing protein</fullName>
    </recommendedName>
</protein>
<dbReference type="Proteomes" id="UP000266861">
    <property type="component" value="Unassembled WGS sequence"/>
</dbReference>
<sequence>MQDLTVSKRTTQVLGELSSNVVFKMWNFKKFGNCESPDLHFKKFCARLILKFPSSELVFISLKYVQRYIKQGNNTNITNEYQLFAIALMLAHKWHHDEVYSTKVWSEITNISRVDIDSMEISFLKSLDFKMHITKAKYAFWLNCLKKFNLTGKYEYLFAKKIKKTATSQEILPKQGFNYNARIIQPPVGFERERVCGRKLVWKPTLPLRLMCHQFWRIHFSFPAAYDHTDPYK</sequence>
<dbReference type="GO" id="GO:0000307">
    <property type="term" value="C:cyclin-dependent protein kinase holoenzyme complex"/>
    <property type="evidence" value="ECO:0007669"/>
    <property type="project" value="TreeGrafter"/>
</dbReference>
<dbReference type="OrthoDB" id="244495at2759"/>
<dbReference type="GO" id="GO:0016538">
    <property type="term" value="F:cyclin-dependent protein serine/threonine kinase regulator activity"/>
    <property type="evidence" value="ECO:0007669"/>
    <property type="project" value="TreeGrafter"/>
</dbReference>
<dbReference type="PANTHER" id="PTHR15615:SF27">
    <property type="entry name" value="PHO85 CYCLIN CLG1"/>
    <property type="match status" value="1"/>
</dbReference>
<reference evidence="1 2" key="1">
    <citation type="submission" date="2018-08" db="EMBL/GenBank/DDBJ databases">
        <title>Genome and evolution of the arbuscular mycorrhizal fungus Diversispora epigaea (formerly Glomus versiforme) and its bacterial endosymbionts.</title>
        <authorList>
            <person name="Sun X."/>
            <person name="Fei Z."/>
            <person name="Harrison M."/>
        </authorList>
    </citation>
    <scope>NUCLEOTIDE SEQUENCE [LARGE SCALE GENOMIC DNA]</scope>
    <source>
        <strain evidence="1 2">IT104</strain>
    </source>
</reference>
<dbReference type="GO" id="GO:0005634">
    <property type="term" value="C:nucleus"/>
    <property type="evidence" value="ECO:0007669"/>
    <property type="project" value="TreeGrafter"/>
</dbReference>
<evidence type="ECO:0000313" key="2">
    <source>
        <dbReference type="Proteomes" id="UP000266861"/>
    </source>
</evidence>
<dbReference type="EMBL" id="PQFF01000283">
    <property type="protein sequence ID" value="RHZ66119.1"/>
    <property type="molecule type" value="Genomic_DNA"/>
</dbReference>
<dbReference type="SUPFAM" id="SSF47954">
    <property type="entry name" value="Cyclin-like"/>
    <property type="match status" value="1"/>
</dbReference>
<comment type="caution">
    <text evidence="1">The sequence shown here is derived from an EMBL/GenBank/DDBJ whole genome shotgun (WGS) entry which is preliminary data.</text>
</comment>
<dbReference type="STRING" id="1348612.A0A397HSD9"/>